<dbReference type="OrthoDB" id="3366990at2759"/>
<feature type="compositionally biased region" description="Basic and acidic residues" evidence="1">
    <location>
        <begin position="102"/>
        <end position="111"/>
    </location>
</feature>
<accession>A0A9W8HSV9</accession>
<feature type="compositionally biased region" description="Polar residues" evidence="1">
    <location>
        <begin position="411"/>
        <end position="425"/>
    </location>
</feature>
<feature type="non-terminal residue" evidence="2">
    <location>
        <position position="563"/>
    </location>
</feature>
<name>A0A9W8HSV9_9FUNG</name>
<sequence length="563" mass="59633">MARQNLNLSTSGSYSSLPESNEDKPATAGTTGEETDPHARTERRKTEGVLNYVASFMRLGGSMLLSQKSAGDEEGRRHTLAPETDTGGGSDAIGNGTAEVAVDSHESREGSSDDDYTNSSNSSDSSSNDDSDSDGSESAKRPSENNGSNGPGVSEKLANSGNSDNDNNSVNARNKDGASGAGTVGAAADATLLLAFSQGATSDLYSQMLTEEGEEQGTAAQSTLADVAVLEHMSQRIINAVCEMAQQLGTATEPAVTDALQRLDGLAREQVLVRRQHFARTLFVDNAQRPSDAVDMVQWAVALQRTNLATFALLVFRPQVAVIESVARGVPNRERLLSSLGFADAAREFFKHVVPASRRDDAAVGLLVDMQTQQWLMAANSETHLQSMVAEERDADNATVRELLALDQAAQDDSGSTPSFDSTGPTLYRSELSRRLDRLSGGRLEDTRAQYPLQAVWKRVAQFVSECSGALTVPTLMDSALAALHGGVSLGSEAAAYEGEGDISIGSEAAAYEEERDDAASNSSMISGDFEITVFKERRPAANASDTSAALRESPLLDADEDA</sequence>
<proteinExistence type="predicted"/>
<evidence type="ECO:0000313" key="3">
    <source>
        <dbReference type="Proteomes" id="UP001140094"/>
    </source>
</evidence>
<dbReference type="Proteomes" id="UP001140094">
    <property type="component" value="Unassembled WGS sequence"/>
</dbReference>
<feature type="compositionally biased region" description="Low complexity" evidence="1">
    <location>
        <begin position="117"/>
        <end position="126"/>
    </location>
</feature>
<organism evidence="2 3">
    <name type="scientific">Coemansia guatemalensis</name>
    <dbReference type="NCBI Taxonomy" id="2761395"/>
    <lineage>
        <taxon>Eukaryota</taxon>
        <taxon>Fungi</taxon>
        <taxon>Fungi incertae sedis</taxon>
        <taxon>Zoopagomycota</taxon>
        <taxon>Kickxellomycotina</taxon>
        <taxon>Kickxellomycetes</taxon>
        <taxon>Kickxellales</taxon>
        <taxon>Kickxellaceae</taxon>
        <taxon>Coemansia</taxon>
    </lineage>
</organism>
<evidence type="ECO:0000313" key="2">
    <source>
        <dbReference type="EMBL" id="KAJ2794642.1"/>
    </source>
</evidence>
<evidence type="ECO:0000256" key="1">
    <source>
        <dbReference type="SAM" id="MobiDB-lite"/>
    </source>
</evidence>
<reference evidence="2" key="1">
    <citation type="submission" date="2022-07" db="EMBL/GenBank/DDBJ databases">
        <title>Phylogenomic reconstructions and comparative analyses of Kickxellomycotina fungi.</title>
        <authorList>
            <person name="Reynolds N.K."/>
            <person name="Stajich J.E."/>
            <person name="Barry K."/>
            <person name="Grigoriev I.V."/>
            <person name="Crous P."/>
            <person name="Smith M.E."/>
        </authorList>
    </citation>
    <scope>NUCLEOTIDE SEQUENCE</scope>
    <source>
        <strain evidence="2">NRRL 1565</strain>
    </source>
</reference>
<gene>
    <name evidence="2" type="ORF">H4R20_006155</name>
</gene>
<feature type="compositionally biased region" description="Polar residues" evidence="1">
    <location>
        <begin position="1"/>
        <end position="19"/>
    </location>
</feature>
<feature type="region of interest" description="Disordered" evidence="1">
    <location>
        <begin position="407"/>
        <end position="427"/>
    </location>
</feature>
<feature type="compositionally biased region" description="Low complexity" evidence="1">
    <location>
        <begin position="159"/>
        <end position="172"/>
    </location>
</feature>
<keyword evidence="3" id="KW-1185">Reference proteome</keyword>
<feature type="region of interest" description="Disordered" evidence="1">
    <location>
        <begin position="65"/>
        <end position="181"/>
    </location>
</feature>
<comment type="caution">
    <text evidence="2">The sequence shown here is derived from an EMBL/GenBank/DDBJ whole genome shotgun (WGS) entry which is preliminary data.</text>
</comment>
<dbReference type="EMBL" id="JANBUO010002464">
    <property type="protein sequence ID" value="KAJ2794642.1"/>
    <property type="molecule type" value="Genomic_DNA"/>
</dbReference>
<feature type="region of interest" description="Disordered" evidence="1">
    <location>
        <begin position="1"/>
        <end position="48"/>
    </location>
</feature>
<feature type="compositionally biased region" description="Basic and acidic residues" evidence="1">
    <location>
        <begin position="35"/>
        <end position="47"/>
    </location>
</feature>
<dbReference type="AlphaFoldDB" id="A0A9W8HSV9"/>
<protein>
    <submittedName>
        <fullName evidence="2">Uncharacterized protein</fullName>
    </submittedName>
</protein>
<feature type="region of interest" description="Disordered" evidence="1">
    <location>
        <begin position="540"/>
        <end position="563"/>
    </location>
</feature>